<dbReference type="InParanoid" id="A0A1D6QAD4"/>
<organism evidence="1">
    <name type="scientific">Zea mays</name>
    <name type="common">Maize</name>
    <dbReference type="NCBI Taxonomy" id="4577"/>
    <lineage>
        <taxon>Eukaryota</taxon>
        <taxon>Viridiplantae</taxon>
        <taxon>Streptophyta</taxon>
        <taxon>Embryophyta</taxon>
        <taxon>Tracheophyta</taxon>
        <taxon>Spermatophyta</taxon>
        <taxon>Magnoliopsida</taxon>
        <taxon>Liliopsida</taxon>
        <taxon>Poales</taxon>
        <taxon>Poaceae</taxon>
        <taxon>PACMAD clade</taxon>
        <taxon>Panicoideae</taxon>
        <taxon>Andropogonodae</taxon>
        <taxon>Andropogoneae</taxon>
        <taxon>Tripsacinae</taxon>
        <taxon>Zea</taxon>
    </lineage>
</organism>
<sequence>MGSSANQAATLADVVRAVGEQLIAANPIGKCFSIFFIVVSCYPVGCYLIICVGFQVVFGVFKILFPNQTPTEVVFCHTLVAIILVPSVSPNHN</sequence>
<protein>
    <submittedName>
        <fullName evidence="1">Uncharacterized protein</fullName>
    </submittedName>
</protein>
<reference evidence="1" key="1">
    <citation type="submission" date="2015-12" db="EMBL/GenBank/DDBJ databases">
        <title>Update maize B73 reference genome by single molecule sequencing technologies.</title>
        <authorList>
            <consortium name="Maize Genome Sequencing Project"/>
            <person name="Ware D."/>
        </authorList>
    </citation>
    <scope>NUCLEOTIDE SEQUENCE</scope>
    <source>
        <tissue evidence="1">Seedling</tissue>
    </source>
</reference>
<gene>
    <name evidence="1" type="ORF">ZEAMMB73_Zm00001d051858</name>
</gene>
<evidence type="ECO:0000313" key="1">
    <source>
        <dbReference type="EMBL" id="AQK55296.1"/>
    </source>
</evidence>
<dbReference type="EMBL" id="CM000780">
    <property type="protein sequence ID" value="AQK55296.1"/>
    <property type="molecule type" value="Genomic_DNA"/>
</dbReference>
<name>A0A1D6QAD4_MAIZE</name>
<dbReference type="AlphaFoldDB" id="A0A1D6QAD4"/>
<accession>A0A1D6QAD4</accession>
<proteinExistence type="predicted"/>